<dbReference type="RefSeq" id="WP_179904569.1">
    <property type="nucleotide sequence ID" value="NZ_JACBXS010000004.1"/>
</dbReference>
<dbReference type="EMBL" id="JACBXS010000004">
    <property type="protein sequence ID" value="NYS23860.1"/>
    <property type="molecule type" value="Genomic_DNA"/>
</dbReference>
<dbReference type="Pfam" id="PF06776">
    <property type="entry name" value="IalB"/>
    <property type="match status" value="1"/>
</dbReference>
<protein>
    <submittedName>
        <fullName evidence="1">Invasion associated locus B family protein</fullName>
    </submittedName>
</protein>
<keyword evidence="2" id="KW-1185">Reference proteome</keyword>
<dbReference type="InterPro" id="IPR010642">
    <property type="entry name" value="Invasion_prot_B"/>
</dbReference>
<evidence type="ECO:0000313" key="1">
    <source>
        <dbReference type="EMBL" id="NYS23860.1"/>
    </source>
</evidence>
<reference evidence="1 2" key="1">
    <citation type="journal article" date="2000" name="Arch. Microbiol.">
        <title>Rhodobaca bogoriensis gen. nov. and sp. nov., an alkaliphilic purple nonsulfur bacterium from African Rift Valley soda lakes.</title>
        <authorList>
            <person name="Milford A.D."/>
            <person name="Achenbach L.A."/>
            <person name="Jung D.O."/>
            <person name="Madigan M.T."/>
        </authorList>
    </citation>
    <scope>NUCLEOTIDE SEQUENCE [LARGE SCALE GENOMIC DNA]</scope>
    <source>
        <strain evidence="1 2">2376</strain>
    </source>
</reference>
<sequence length="175" mass="18460">MSLSPQDAQAQRLENGTRFGGWTVACEALAVNETVCVLSQRLVSAADGSLLADLLAFASTDEPAGWVAARVPNGVFLPSGFSFRVDDAENGEERIDTFEWQSCSPDICEALLRIDSEIASALDTLPDWVAAYRPAIDASPLVFRVDPSGLADGLSALAAALDQPDPFAADASVTE</sequence>
<dbReference type="Gene3D" id="2.60.40.1880">
    <property type="entry name" value="Invasion associated locus B (IalB) protein"/>
    <property type="match status" value="1"/>
</dbReference>
<proteinExistence type="predicted"/>
<accession>A0A7Z0HX99</accession>
<name>A0A7Z0HX99_9RHOB</name>
<comment type="caution">
    <text evidence="1">The sequence shown here is derived from an EMBL/GenBank/DDBJ whole genome shotgun (WGS) entry which is preliminary data.</text>
</comment>
<evidence type="ECO:0000313" key="2">
    <source>
        <dbReference type="Proteomes" id="UP000529417"/>
    </source>
</evidence>
<gene>
    <name evidence="1" type="ORF">HUK65_02570</name>
</gene>
<dbReference type="Proteomes" id="UP000529417">
    <property type="component" value="Unassembled WGS sequence"/>
</dbReference>
<dbReference type="AlphaFoldDB" id="A0A7Z0HX99"/>
<dbReference type="InterPro" id="IPR038696">
    <property type="entry name" value="IalB_sf"/>
</dbReference>
<organism evidence="1 2">
    <name type="scientific">Rhabdonatronobacter sediminivivens</name>
    <dbReference type="NCBI Taxonomy" id="2743469"/>
    <lineage>
        <taxon>Bacteria</taxon>
        <taxon>Pseudomonadati</taxon>
        <taxon>Pseudomonadota</taxon>
        <taxon>Alphaproteobacteria</taxon>
        <taxon>Rhodobacterales</taxon>
        <taxon>Paracoccaceae</taxon>
        <taxon>Rhabdonatronobacter</taxon>
    </lineage>
</organism>